<evidence type="ECO:0000259" key="4">
    <source>
        <dbReference type="SMART" id="SM00967"/>
    </source>
</evidence>
<dbReference type="InterPro" id="IPR013123">
    <property type="entry name" value="SpoU_subst-bd"/>
</dbReference>
<dbReference type="CDD" id="cd18109">
    <property type="entry name" value="SpoU-like_RNA-MTase"/>
    <property type="match status" value="1"/>
</dbReference>
<evidence type="ECO:0000313" key="6">
    <source>
        <dbReference type="Proteomes" id="UP000183257"/>
    </source>
</evidence>
<dbReference type="OrthoDB" id="9785673at2"/>
<dbReference type="STRING" id="76595.SAMN05660313_03424"/>
<dbReference type="Proteomes" id="UP000183257">
    <property type="component" value="Unassembled WGS sequence"/>
</dbReference>
<name>A0A1K1R9S6_9FLAO</name>
<dbReference type="EMBL" id="FPIY01000009">
    <property type="protein sequence ID" value="SFW68697.1"/>
    <property type="molecule type" value="Genomic_DNA"/>
</dbReference>
<dbReference type="InterPro" id="IPR029028">
    <property type="entry name" value="Alpha/beta_knot_MTases"/>
</dbReference>
<comment type="similarity">
    <text evidence="1">Belongs to the class IV-like SAM-binding methyltransferase superfamily. RNA methyltransferase TrmH family.</text>
</comment>
<dbReference type="SMART" id="SM00967">
    <property type="entry name" value="SpoU_sub_bind"/>
    <property type="match status" value="1"/>
</dbReference>
<feature type="domain" description="RNA 2-O ribose methyltransferase substrate binding" evidence="4">
    <location>
        <begin position="26"/>
        <end position="91"/>
    </location>
</feature>
<dbReference type="Gene3D" id="3.30.1330.30">
    <property type="match status" value="1"/>
</dbReference>
<dbReference type="GO" id="GO:0006396">
    <property type="term" value="P:RNA processing"/>
    <property type="evidence" value="ECO:0007669"/>
    <property type="project" value="InterPro"/>
</dbReference>
<keyword evidence="2 5" id="KW-0489">Methyltransferase</keyword>
<dbReference type="Pfam" id="PF22435">
    <property type="entry name" value="MRM3-like_sub_bind"/>
    <property type="match status" value="1"/>
</dbReference>
<dbReference type="GO" id="GO:0003723">
    <property type="term" value="F:RNA binding"/>
    <property type="evidence" value="ECO:0007669"/>
    <property type="project" value="InterPro"/>
</dbReference>
<dbReference type="InterPro" id="IPR001537">
    <property type="entry name" value="SpoU_MeTrfase"/>
</dbReference>
<dbReference type="Gene3D" id="3.40.1280.10">
    <property type="match status" value="1"/>
</dbReference>
<dbReference type="SUPFAM" id="SSF55315">
    <property type="entry name" value="L30e-like"/>
    <property type="match status" value="1"/>
</dbReference>
<dbReference type="InterPro" id="IPR029026">
    <property type="entry name" value="tRNA_m1G_MTases_N"/>
</dbReference>
<accession>A0A1K1R9S6</accession>
<dbReference type="GO" id="GO:0005737">
    <property type="term" value="C:cytoplasm"/>
    <property type="evidence" value="ECO:0007669"/>
    <property type="project" value="UniProtKB-ARBA"/>
</dbReference>
<dbReference type="RefSeq" id="WP_072305035.1">
    <property type="nucleotide sequence ID" value="NZ_FPIY01000009.1"/>
</dbReference>
<dbReference type="InterPro" id="IPR051259">
    <property type="entry name" value="rRNA_Methyltransferase"/>
</dbReference>
<dbReference type="GO" id="GO:0008173">
    <property type="term" value="F:RNA methyltransferase activity"/>
    <property type="evidence" value="ECO:0007669"/>
    <property type="project" value="InterPro"/>
</dbReference>
<organism evidence="5 6">
    <name type="scientific">Cellulophaga fucicola</name>
    <dbReference type="NCBI Taxonomy" id="76595"/>
    <lineage>
        <taxon>Bacteria</taxon>
        <taxon>Pseudomonadati</taxon>
        <taxon>Bacteroidota</taxon>
        <taxon>Flavobacteriia</taxon>
        <taxon>Flavobacteriales</taxon>
        <taxon>Flavobacteriaceae</taxon>
        <taxon>Cellulophaga</taxon>
    </lineage>
</organism>
<dbReference type="Pfam" id="PF00588">
    <property type="entry name" value="SpoU_methylase"/>
    <property type="match status" value="1"/>
</dbReference>
<dbReference type="PANTHER" id="PTHR43191">
    <property type="entry name" value="RRNA METHYLTRANSFERASE 3"/>
    <property type="match status" value="1"/>
</dbReference>
<dbReference type="PANTHER" id="PTHR43191:SF2">
    <property type="entry name" value="RRNA METHYLTRANSFERASE 3, MITOCHONDRIAL"/>
    <property type="match status" value="1"/>
</dbReference>
<dbReference type="SUPFAM" id="SSF75217">
    <property type="entry name" value="alpha/beta knot"/>
    <property type="match status" value="1"/>
</dbReference>
<reference evidence="6" key="1">
    <citation type="submission" date="2016-11" db="EMBL/GenBank/DDBJ databases">
        <authorList>
            <person name="Varghese N."/>
            <person name="Submissions S."/>
        </authorList>
    </citation>
    <scope>NUCLEOTIDE SEQUENCE [LARGE SCALE GENOMIC DNA]</scope>
    <source>
        <strain evidence="6">DSM 24786</strain>
    </source>
</reference>
<proteinExistence type="inferred from homology"/>
<sequence length="241" mass="26774">MVSKSQIKFIKNLQQKKYRTEHKLFVVEGIKVVKELVKANMKPYAIYTTSNAILAEESFKCELISEADLKKISALKTPNNILAVFHQAKAAEIAEDNWLVALDDVRDPGNLGTIIRLCDWFGITNLFCSSQTVDCYNPKTLQATMGSMARVNIVYGNLEDFLQATKIPVYGAFMDGKNVYKEDFTIKKGILVMGNEANGVSPEVEALITKKISIPQFGTKTTESLNVATATAILLNEIRRG</sequence>
<evidence type="ECO:0000313" key="5">
    <source>
        <dbReference type="EMBL" id="SFW68697.1"/>
    </source>
</evidence>
<evidence type="ECO:0000256" key="2">
    <source>
        <dbReference type="ARBA" id="ARBA00022603"/>
    </source>
</evidence>
<dbReference type="AlphaFoldDB" id="A0A1K1R9S6"/>
<keyword evidence="6" id="KW-1185">Reference proteome</keyword>
<protein>
    <submittedName>
        <fullName evidence="5">RNA methyltransferase, TrmH family</fullName>
    </submittedName>
</protein>
<keyword evidence="3 5" id="KW-0808">Transferase</keyword>
<gene>
    <name evidence="5" type="ORF">SAMN05660313_03424</name>
</gene>
<dbReference type="GO" id="GO:0032259">
    <property type="term" value="P:methylation"/>
    <property type="evidence" value="ECO:0007669"/>
    <property type="project" value="UniProtKB-KW"/>
</dbReference>
<evidence type="ECO:0000256" key="3">
    <source>
        <dbReference type="ARBA" id="ARBA00022679"/>
    </source>
</evidence>
<dbReference type="InterPro" id="IPR029064">
    <property type="entry name" value="Ribosomal_eL30-like_sf"/>
</dbReference>
<dbReference type="InterPro" id="IPR053888">
    <property type="entry name" value="MRM3-like_sub_bind"/>
</dbReference>
<evidence type="ECO:0000256" key="1">
    <source>
        <dbReference type="ARBA" id="ARBA00007228"/>
    </source>
</evidence>